<dbReference type="SUPFAM" id="SSF69593">
    <property type="entry name" value="Glycerol-3-phosphate (1)-acyltransferase"/>
    <property type="match status" value="1"/>
</dbReference>
<dbReference type="EMBL" id="MU254120">
    <property type="protein sequence ID" value="KAG9242045.1"/>
    <property type="molecule type" value="Genomic_DNA"/>
</dbReference>
<comment type="caution">
    <text evidence="1">The sequence shown here is derived from an EMBL/GenBank/DDBJ whole genome shotgun (WGS) entry which is preliminary data.</text>
</comment>
<name>A0A9P7YZD5_9HELO</name>
<evidence type="ECO:0008006" key="3">
    <source>
        <dbReference type="Google" id="ProtNLM"/>
    </source>
</evidence>
<accession>A0A9P7YZD5</accession>
<evidence type="ECO:0000313" key="2">
    <source>
        <dbReference type="Proteomes" id="UP000887226"/>
    </source>
</evidence>
<dbReference type="GO" id="GO:0003841">
    <property type="term" value="F:1-acylglycerol-3-phosphate O-acyltransferase activity"/>
    <property type="evidence" value="ECO:0007669"/>
    <property type="project" value="TreeGrafter"/>
</dbReference>
<dbReference type="GO" id="GO:0012505">
    <property type="term" value="C:endomembrane system"/>
    <property type="evidence" value="ECO:0007669"/>
    <property type="project" value="TreeGrafter"/>
</dbReference>
<gene>
    <name evidence="1" type="ORF">BJ878DRAFT_536139</name>
</gene>
<protein>
    <recommendedName>
        <fullName evidence="3">Phospholipid/glycerol acyltransferase domain-containing protein</fullName>
    </recommendedName>
</protein>
<dbReference type="PANTHER" id="PTHR10983:SF24">
    <property type="entry name" value="1-ACYLGLYCEROL-3-PHOSPHATE O-ACYLTRANSFERASE 3, ISOFORM E-RELATED"/>
    <property type="match status" value="1"/>
</dbReference>
<proteinExistence type="predicted"/>
<dbReference type="OrthoDB" id="189226at2759"/>
<dbReference type="Proteomes" id="UP000887226">
    <property type="component" value="Unassembled WGS sequence"/>
</dbReference>
<keyword evidence="2" id="KW-1185">Reference proteome</keyword>
<dbReference type="CDD" id="cd07990">
    <property type="entry name" value="LPLAT_LCLAT1-like"/>
    <property type="match status" value="1"/>
</dbReference>
<evidence type="ECO:0000313" key="1">
    <source>
        <dbReference type="EMBL" id="KAG9242045.1"/>
    </source>
</evidence>
<sequence>MLPWVLELILMDLIISALLHISYFFPNWNFNACSFNIFEVVNGGKITYSGDILPQGEITVVIAYHVNWADVYMILGLAIKAGMLSRCRWLSKIGLRWVPLLGWGILGTGMPMVTRNWLKEKTELDRGVVWCKENDKPIPKHLLYLRTKYFVTTVQHLRKGSHVKAVYDMTIAYSHNGKFLSAPTIWESLSCGGLSTTRVYKFHVHSELPQTDAEFAKWLETRWIAKGE</sequence>
<organism evidence="1 2">
    <name type="scientific">Calycina marina</name>
    <dbReference type="NCBI Taxonomy" id="1763456"/>
    <lineage>
        <taxon>Eukaryota</taxon>
        <taxon>Fungi</taxon>
        <taxon>Dikarya</taxon>
        <taxon>Ascomycota</taxon>
        <taxon>Pezizomycotina</taxon>
        <taxon>Leotiomycetes</taxon>
        <taxon>Helotiales</taxon>
        <taxon>Pezizellaceae</taxon>
        <taxon>Calycina</taxon>
    </lineage>
</organism>
<reference evidence="1" key="1">
    <citation type="journal article" date="2021" name="IMA Fungus">
        <title>Genomic characterization of three marine fungi, including Emericellopsis atlantica sp. nov. with signatures of a generalist lifestyle and marine biomass degradation.</title>
        <authorList>
            <person name="Hagestad O.C."/>
            <person name="Hou L."/>
            <person name="Andersen J.H."/>
            <person name="Hansen E.H."/>
            <person name="Altermark B."/>
            <person name="Li C."/>
            <person name="Kuhnert E."/>
            <person name="Cox R.J."/>
            <person name="Crous P.W."/>
            <person name="Spatafora J.W."/>
            <person name="Lail K."/>
            <person name="Amirebrahimi M."/>
            <person name="Lipzen A."/>
            <person name="Pangilinan J."/>
            <person name="Andreopoulos W."/>
            <person name="Hayes R.D."/>
            <person name="Ng V."/>
            <person name="Grigoriev I.V."/>
            <person name="Jackson S.A."/>
            <person name="Sutton T.D.S."/>
            <person name="Dobson A.D.W."/>
            <person name="Rama T."/>
        </authorList>
    </citation>
    <scope>NUCLEOTIDE SEQUENCE</scope>
    <source>
        <strain evidence="1">TRa3180A</strain>
    </source>
</reference>
<dbReference type="AlphaFoldDB" id="A0A9P7YZD5"/>
<dbReference type="PANTHER" id="PTHR10983">
    <property type="entry name" value="1-ACYLGLYCEROL-3-PHOSPHATE ACYLTRANSFERASE-RELATED"/>
    <property type="match status" value="1"/>
</dbReference>